<gene>
    <name evidence="1" type="ORF">GLOTRDRAFT_134338</name>
</gene>
<protein>
    <submittedName>
        <fullName evidence="1">Uncharacterized protein</fullName>
    </submittedName>
</protein>
<proteinExistence type="predicted"/>
<dbReference type="KEGG" id="gtr:GLOTRDRAFT_134338"/>
<dbReference type="RefSeq" id="XP_007871527.1">
    <property type="nucleotide sequence ID" value="XM_007873336.1"/>
</dbReference>
<keyword evidence="2" id="KW-1185">Reference proteome</keyword>
<accession>S7PRL6</accession>
<sequence length="185" mass="21001">MRVDCVRDEFYIWYPDAWSFIGGQASAVDRECHQSCILVLIVEPVPALSSPFLISSSPPSLPHSGNFDKMTMSTPKANTNTSPAPRRWQTQPVPGSHHVLGYLMTKSMTRPFCDKYCPLPEDASEREEEIHFRSMRSYLPQLLPPEYGLENLESVLVYVDKKRMSMARLLEPSVSRPRSSLLGRV</sequence>
<reference evidence="1 2" key="1">
    <citation type="journal article" date="2012" name="Science">
        <title>The Paleozoic origin of enzymatic lignin decomposition reconstructed from 31 fungal genomes.</title>
        <authorList>
            <person name="Floudas D."/>
            <person name="Binder M."/>
            <person name="Riley R."/>
            <person name="Barry K."/>
            <person name="Blanchette R.A."/>
            <person name="Henrissat B."/>
            <person name="Martinez A.T."/>
            <person name="Otillar R."/>
            <person name="Spatafora J.W."/>
            <person name="Yadav J.S."/>
            <person name="Aerts A."/>
            <person name="Benoit I."/>
            <person name="Boyd A."/>
            <person name="Carlson A."/>
            <person name="Copeland A."/>
            <person name="Coutinho P.M."/>
            <person name="de Vries R.P."/>
            <person name="Ferreira P."/>
            <person name="Findley K."/>
            <person name="Foster B."/>
            <person name="Gaskell J."/>
            <person name="Glotzer D."/>
            <person name="Gorecki P."/>
            <person name="Heitman J."/>
            <person name="Hesse C."/>
            <person name="Hori C."/>
            <person name="Igarashi K."/>
            <person name="Jurgens J.A."/>
            <person name="Kallen N."/>
            <person name="Kersten P."/>
            <person name="Kohler A."/>
            <person name="Kuees U."/>
            <person name="Kumar T.K.A."/>
            <person name="Kuo A."/>
            <person name="LaButti K."/>
            <person name="Larrondo L.F."/>
            <person name="Lindquist E."/>
            <person name="Ling A."/>
            <person name="Lombard V."/>
            <person name="Lucas S."/>
            <person name="Lundell T."/>
            <person name="Martin R."/>
            <person name="McLaughlin D.J."/>
            <person name="Morgenstern I."/>
            <person name="Morin E."/>
            <person name="Murat C."/>
            <person name="Nagy L.G."/>
            <person name="Nolan M."/>
            <person name="Ohm R.A."/>
            <person name="Patyshakuliyeva A."/>
            <person name="Rokas A."/>
            <person name="Ruiz-Duenas F.J."/>
            <person name="Sabat G."/>
            <person name="Salamov A."/>
            <person name="Samejima M."/>
            <person name="Schmutz J."/>
            <person name="Slot J.C."/>
            <person name="St John F."/>
            <person name="Stenlid J."/>
            <person name="Sun H."/>
            <person name="Sun S."/>
            <person name="Syed K."/>
            <person name="Tsang A."/>
            <person name="Wiebenga A."/>
            <person name="Young D."/>
            <person name="Pisabarro A."/>
            <person name="Eastwood D.C."/>
            <person name="Martin F."/>
            <person name="Cullen D."/>
            <person name="Grigoriev I.V."/>
            <person name="Hibbett D.S."/>
        </authorList>
    </citation>
    <scope>NUCLEOTIDE SEQUENCE [LARGE SCALE GENOMIC DNA]</scope>
    <source>
        <strain evidence="1 2">ATCC 11539</strain>
    </source>
</reference>
<dbReference type="OrthoDB" id="3217565at2759"/>
<dbReference type="GeneID" id="19302999"/>
<dbReference type="EMBL" id="KB469401">
    <property type="protein sequence ID" value="EPQ50018.1"/>
    <property type="molecule type" value="Genomic_DNA"/>
</dbReference>
<organism evidence="1 2">
    <name type="scientific">Gloeophyllum trabeum (strain ATCC 11539 / FP-39264 / Madison 617)</name>
    <name type="common">Brown rot fungus</name>
    <dbReference type="NCBI Taxonomy" id="670483"/>
    <lineage>
        <taxon>Eukaryota</taxon>
        <taxon>Fungi</taxon>
        <taxon>Dikarya</taxon>
        <taxon>Basidiomycota</taxon>
        <taxon>Agaricomycotina</taxon>
        <taxon>Agaricomycetes</taxon>
        <taxon>Gloeophyllales</taxon>
        <taxon>Gloeophyllaceae</taxon>
        <taxon>Gloeophyllum</taxon>
    </lineage>
</organism>
<dbReference type="Proteomes" id="UP000030669">
    <property type="component" value="Unassembled WGS sequence"/>
</dbReference>
<dbReference type="AlphaFoldDB" id="S7PRL6"/>
<dbReference type="HOGENOM" id="CLU_1461469_0_0_1"/>
<evidence type="ECO:0000313" key="1">
    <source>
        <dbReference type="EMBL" id="EPQ50018.1"/>
    </source>
</evidence>
<evidence type="ECO:0000313" key="2">
    <source>
        <dbReference type="Proteomes" id="UP000030669"/>
    </source>
</evidence>
<name>S7PRL6_GLOTA</name>